<dbReference type="Gene3D" id="3.40.50.720">
    <property type="entry name" value="NAD(P)-binding Rossmann-like Domain"/>
    <property type="match status" value="1"/>
</dbReference>
<dbReference type="EMBL" id="AP018165">
    <property type="protein sequence ID" value="BAX97817.1"/>
    <property type="molecule type" value="Genomic_DNA"/>
</dbReference>
<sequence>MNNYQPRVLVIGASGALGRAVCSAFTARHWNVLRGLRTPDNEPHSVYVDLEDEQSVAEAMASADITVNTVPLNYTAEKIALITDAKLLSLAITETSAQLSLRNQHLNAPGTVVLNAGLAPGVTNLVADELVAYDRYWKGQITIAVPLPWNGYRGTGGIRLVHSNFTTSGRHGAYSGSHDAVTISFPDPIGETKCIGWSERNDGWVQRLAAGRMVRAYCYIDNPRLNSLIVRLNKRGILGRLPLWPFLKFQHEYEAPTEEPVSIWVALKTPEFQQSRIITCNGWYLSSAKAAEVMAAQLFHSEHLAGRGCLDSSEAFTLAELRGGLEDCGVKVSEHTPGIGMQKAGPEYAGRPAAGWSAGLGDRERWSGTDTSR</sequence>
<dbReference type="AlphaFoldDB" id="A0A1Z4EY00"/>
<evidence type="ECO:0000313" key="3">
    <source>
        <dbReference type="EMBL" id="BAX97817.1"/>
    </source>
</evidence>
<dbReference type="Pfam" id="PF01370">
    <property type="entry name" value="Epimerase"/>
    <property type="match status" value="1"/>
</dbReference>
<dbReference type="InterPro" id="IPR036291">
    <property type="entry name" value="NAD(P)-bd_dom_sf"/>
</dbReference>
<keyword evidence="4" id="KW-1185">Reference proteome</keyword>
<name>A0A1Z4EY00_9MYCO</name>
<feature type="domain" description="NAD-dependent epimerase/dehydratase" evidence="2">
    <location>
        <begin position="8"/>
        <end position="69"/>
    </location>
</feature>
<accession>A0A1Z4EY00</accession>
<dbReference type="KEGG" id="mste:MSTE_02507"/>
<gene>
    <name evidence="3" type="ORF">MSTE_02507</name>
</gene>
<evidence type="ECO:0000313" key="4">
    <source>
        <dbReference type="Proteomes" id="UP000217954"/>
    </source>
</evidence>
<dbReference type="OrthoDB" id="1910498at2"/>
<reference evidence="3 4" key="2">
    <citation type="journal article" date="2017" name="Int. J. Syst. Evol. Microbiol.">
        <title>Mycobacterium stephanolepidis sp. nov., a rapidly growing species related to Mycobacterium chelonae, isolated from marine teleost fish, Stephanolepis cirrhifer.</title>
        <authorList>
            <person name="Fukano H."/>
            <person name="Wada S."/>
            <person name="Kurata O."/>
            <person name="Katayama K."/>
            <person name="Fujiwara N."/>
            <person name="Hoshino Y."/>
        </authorList>
    </citation>
    <scope>NUCLEOTIDE SEQUENCE [LARGE SCALE GENOMIC DNA]</scope>
    <source>
        <strain evidence="3 4">NJB0901</strain>
    </source>
</reference>
<dbReference type="RefSeq" id="WP_096501553.1">
    <property type="nucleotide sequence ID" value="NZ_AP018165.1"/>
</dbReference>
<dbReference type="Proteomes" id="UP000217954">
    <property type="component" value="Chromosome"/>
</dbReference>
<reference evidence="4" key="1">
    <citation type="journal article" date="2017" name="Genome Announc.">
        <title>Complete Genome Sequence of Mycobacterium stephanolepidis.</title>
        <authorList>
            <person name="Fukano H."/>
            <person name="Yoshida M."/>
            <person name="Katayama Y."/>
            <person name="Omatsu T."/>
            <person name="Mizutani T."/>
            <person name="Kurata O."/>
            <person name="Wada S."/>
            <person name="Hoshino Y."/>
        </authorList>
    </citation>
    <scope>NUCLEOTIDE SEQUENCE [LARGE SCALE GENOMIC DNA]</scope>
    <source>
        <strain evidence="4">NJB0901</strain>
    </source>
</reference>
<feature type="compositionally biased region" description="Basic and acidic residues" evidence="1">
    <location>
        <begin position="361"/>
        <end position="373"/>
    </location>
</feature>
<dbReference type="SUPFAM" id="SSF51735">
    <property type="entry name" value="NAD(P)-binding Rossmann-fold domains"/>
    <property type="match status" value="1"/>
</dbReference>
<protein>
    <recommendedName>
        <fullName evidence="2">NAD-dependent epimerase/dehydratase domain-containing protein</fullName>
    </recommendedName>
</protein>
<proteinExistence type="predicted"/>
<organism evidence="3 4">
    <name type="scientific">[Mycobacterium] stephanolepidis</name>
    <dbReference type="NCBI Taxonomy" id="1520670"/>
    <lineage>
        <taxon>Bacteria</taxon>
        <taxon>Bacillati</taxon>
        <taxon>Actinomycetota</taxon>
        <taxon>Actinomycetes</taxon>
        <taxon>Mycobacteriales</taxon>
        <taxon>Mycobacteriaceae</taxon>
        <taxon>Mycobacteroides</taxon>
    </lineage>
</organism>
<evidence type="ECO:0000259" key="2">
    <source>
        <dbReference type="Pfam" id="PF01370"/>
    </source>
</evidence>
<evidence type="ECO:0000256" key="1">
    <source>
        <dbReference type="SAM" id="MobiDB-lite"/>
    </source>
</evidence>
<feature type="region of interest" description="Disordered" evidence="1">
    <location>
        <begin position="339"/>
        <end position="373"/>
    </location>
</feature>
<dbReference type="InterPro" id="IPR001509">
    <property type="entry name" value="Epimerase_deHydtase"/>
</dbReference>